<gene>
    <name evidence="8" type="primary">walK_3</name>
    <name evidence="8" type="ORF">AMURIS_03601</name>
</gene>
<evidence type="ECO:0000313" key="8">
    <source>
        <dbReference type="EMBL" id="SOY30867.1"/>
    </source>
</evidence>
<dbReference type="SUPFAM" id="SSF55874">
    <property type="entry name" value="ATPase domain of HSP90 chaperone/DNA topoisomerase II/histidine kinase"/>
    <property type="match status" value="1"/>
</dbReference>
<evidence type="ECO:0000256" key="3">
    <source>
        <dbReference type="ARBA" id="ARBA00022553"/>
    </source>
</evidence>
<keyword evidence="6" id="KW-1133">Transmembrane helix</keyword>
<sequence>MNLHWLWGVVGIFSVVILVLLIKLFLLRKAAKEIQEGFRDRLTADTNTLIDVSTGDKVMRSLAAAVNRELARLRTQRRLYQHADTELKSAITNISHDLRTPLTAIYAYLALLEQEEKSEAAGRYLEIIRGRADLLKTLTEELFQYSVLLSPKEELHIEPLSLGEVLTESIASFYAPLKEHSITPDIHITGETVLRSLDRAALSRIFSNLLGNAVKYSRGDLEITLSESGEITFSNSAPDLDEIEIGRLFDRFYTVDSARKSTGLGLSIARTLVEQMNGKIWAESKSGRLAVHIRF</sequence>
<dbReference type="PANTHER" id="PTHR43547:SF2">
    <property type="entry name" value="HYBRID SIGNAL TRANSDUCTION HISTIDINE KINASE C"/>
    <property type="match status" value="1"/>
</dbReference>
<comment type="catalytic activity">
    <reaction evidence="1">
        <text>ATP + protein L-histidine = ADP + protein N-phospho-L-histidine.</text>
        <dbReference type="EC" id="2.7.13.3"/>
    </reaction>
</comment>
<evidence type="ECO:0000256" key="4">
    <source>
        <dbReference type="ARBA" id="ARBA00022777"/>
    </source>
</evidence>
<keyword evidence="6" id="KW-0472">Membrane</keyword>
<reference evidence="8 9" key="1">
    <citation type="submission" date="2018-01" db="EMBL/GenBank/DDBJ databases">
        <authorList>
            <person name="Gaut B.S."/>
            <person name="Morton B.R."/>
            <person name="Clegg M.T."/>
            <person name="Duvall M.R."/>
        </authorList>
    </citation>
    <scope>NUCLEOTIDE SEQUENCE [LARGE SCALE GENOMIC DNA]</scope>
    <source>
        <strain evidence="8">GP69</strain>
    </source>
</reference>
<dbReference type="Proteomes" id="UP000236311">
    <property type="component" value="Unassembled WGS sequence"/>
</dbReference>
<keyword evidence="8" id="KW-0808">Transferase</keyword>
<dbReference type="SUPFAM" id="SSF47384">
    <property type="entry name" value="Homodimeric domain of signal transducing histidine kinase"/>
    <property type="match status" value="1"/>
</dbReference>
<accession>A0A2K4ZK54</accession>
<organism evidence="8 9">
    <name type="scientific">Acetatifactor muris</name>
    <dbReference type="NCBI Taxonomy" id="879566"/>
    <lineage>
        <taxon>Bacteria</taxon>
        <taxon>Bacillati</taxon>
        <taxon>Bacillota</taxon>
        <taxon>Clostridia</taxon>
        <taxon>Lachnospirales</taxon>
        <taxon>Lachnospiraceae</taxon>
        <taxon>Acetatifactor</taxon>
    </lineage>
</organism>
<keyword evidence="3" id="KW-0597">Phosphoprotein</keyword>
<name>A0A2K4ZK54_9FIRM</name>
<feature type="transmembrane region" description="Helical" evidence="6">
    <location>
        <begin position="6"/>
        <end position="26"/>
    </location>
</feature>
<dbReference type="SMART" id="SM00387">
    <property type="entry name" value="HATPase_c"/>
    <property type="match status" value="1"/>
</dbReference>
<dbReference type="InterPro" id="IPR036097">
    <property type="entry name" value="HisK_dim/P_sf"/>
</dbReference>
<dbReference type="InterPro" id="IPR036890">
    <property type="entry name" value="HATPase_C_sf"/>
</dbReference>
<dbReference type="GO" id="GO:0000155">
    <property type="term" value="F:phosphorelay sensor kinase activity"/>
    <property type="evidence" value="ECO:0007669"/>
    <property type="project" value="InterPro"/>
</dbReference>
<dbReference type="InterPro" id="IPR003661">
    <property type="entry name" value="HisK_dim/P_dom"/>
</dbReference>
<evidence type="ECO:0000256" key="6">
    <source>
        <dbReference type="SAM" id="Phobius"/>
    </source>
</evidence>
<protein>
    <recommendedName>
        <fullName evidence="2">histidine kinase</fullName>
        <ecNumber evidence="2">2.7.13.3</ecNumber>
    </recommendedName>
</protein>
<dbReference type="EC" id="2.7.13.3" evidence="2"/>
<dbReference type="InterPro" id="IPR003594">
    <property type="entry name" value="HATPase_dom"/>
</dbReference>
<dbReference type="InterPro" id="IPR005467">
    <property type="entry name" value="His_kinase_dom"/>
</dbReference>
<dbReference type="Gene3D" id="1.10.287.130">
    <property type="match status" value="1"/>
</dbReference>
<evidence type="ECO:0000256" key="2">
    <source>
        <dbReference type="ARBA" id="ARBA00012438"/>
    </source>
</evidence>
<dbReference type="PANTHER" id="PTHR43547">
    <property type="entry name" value="TWO-COMPONENT HISTIDINE KINASE"/>
    <property type="match status" value="1"/>
</dbReference>
<dbReference type="Pfam" id="PF00512">
    <property type="entry name" value="HisKA"/>
    <property type="match status" value="1"/>
</dbReference>
<dbReference type="SMART" id="SM00388">
    <property type="entry name" value="HisKA"/>
    <property type="match status" value="1"/>
</dbReference>
<dbReference type="CDD" id="cd00082">
    <property type="entry name" value="HisKA"/>
    <property type="match status" value="1"/>
</dbReference>
<evidence type="ECO:0000313" key="9">
    <source>
        <dbReference type="Proteomes" id="UP000236311"/>
    </source>
</evidence>
<dbReference type="Gene3D" id="3.30.565.10">
    <property type="entry name" value="Histidine kinase-like ATPase, C-terminal domain"/>
    <property type="match status" value="1"/>
</dbReference>
<dbReference type="PRINTS" id="PR00344">
    <property type="entry name" value="BCTRLSENSOR"/>
</dbReference>
<feature type="domain" description="Histidine kinase" evidence="7">
    <location>
        <begin position="93"/>
        <end position="295"/>
    </location>
</feature>
<evidence type="ECO:0000256" key="5">
    <source>
        <dbReference type="ARBA" id="ARBA00023012"/>
    </source>
</evidence>
<evidence type="ECO:0000256" key="1">
    <source>
        <dbReference type="ARBA" id="ARBA00000085"/>
    </source>
</evidence>
<proteinExistence type="predicted"/>
<keyword evidence="4 8" id="KW-0418">Kinase</keyword>
<dbReference type="EMBL" id="OFSM01000020">
    <property type="protein sequence ID" value="SOY30867.1"/>
    <property type="molecule type" value="Genomic_DNA"/>
</dbReference>
<keyword evidence="9" id="KW-1185">Reference proteome</keyword>
<dbReference type="InterPro" id="IPR004358">
    <property type="entry name" value="Sig_transdc_His_kin-like_C"/>
</dbReference>
<dbReference type="PROSITE" id="PS50109">
    <property type="entry name" value="HIS_KIN"/>
    <property type="match status" value="1"/>
</dbReference>
<dbReference type="OrthoDB" id="9792991at2"/>
<dbReference type="AlphaFoldDB" id="A0A2K4ZK54"/>
<keyword evidence="5" id="KW-0902">Two-component regulatory system</keyword>
<evidence type="ECO:0000259" key="7">
    <source>
        <dbReference type="PROSITE" id="PS50109"/>
    </source>
</evidence>
<keyword evidence="6" id="KW-0812">Transmembrane</keyword>
<dbReference type="Pfam" id="PF02518">
    <property type="entry name" value="HATPase_c"/>
    <property type="match status" value="1"/>
</dbReference>